<gene>
    <name evidence="2" type="ORF">MUN79_09015</name>
</gene>
<dbReference type="KEGG" id="hcu:MUN79_09015"/>
<dbReference type="EMBL" id="CP095046">
    <property type="protein sequence ID" value="UOQ74011.1"/>
    <property type="molecule type" value="Genomic_DNA"/>
</dbReference>
<protein>
    <submittedName>
        <fullName evidence="2">T9SS type A sorting domain-containing protein</fullName>
    </submittedName>
</protein>
<evidence type="ECO:0000259" key="1">
    <source>
        <dbReference type="PROSITE" id="PS51484"/>
    </source>
</evidence>
<reference evidence="2" key="1">
    <citation type="submission" date="2022-04" db="EMBL/GenBank/DDBJ databases">
        <title>Hymenobacter sp. isolated from the air.</title>
        <authorList>
            <person name="Won M."/>
            <person name="Lee C.-M."/>
            <person name="Woen H.-Y."/>
            <person name="Kwon S.-W."/>
        </authorList>
    </citation>
    <scope>NUCLEOTIDE SEQUENCE</scope>
    <source>
        <strain evidence="2">5116S-3</strain>
    </source>
</reference>
<keyword evidence="3" id="KW-1185">Reference proteome</keyword>
<dbReference type="Proteomes" id="UP000831796">
    <property type="component" value="Chromosome"/>
</dbReference>
<dbReference type="AlphaFoldDB" id="A0A8T9QCB6"/>
<dbReference type="InterPro" id="IPR026444">
    <property type="entry name" value="Secre_tail"/>
</dbReference>
<feature type="domain" description="G8" evidence="1">
    <location>
        <begin position="30"/>
        <end position="163"/>
    </location>
</feature>
<dbReference type="Pfam" id="PF10162">
    <property type="entry name" value="G8"/>
    <property type="match status" value="1"/>
</dbReference>
<dbReference type="RefSeq" id="WP_244677355.1">
    <property type="nucleotide sequence ID" value="NZ_CP095046.1"/>
</dbReference>
<name>A0A8T9QCB6_9BACT</name>
<accession>A0A8T9QCB6</accession>
<dbReference type="NCBIfam" id="TIGR04183">
    <property type="entry name" value="Por_Secre_tail"/>
    <property type="match status" value="1"/>
</dbReference>
<organism evidence="2 3">
    <name type="scientific">Hymenobacter cellulosilyticus</name>
    <dbReference type="NCBI Taxonomy" id="2932248"/>
    <lineage>
        <taxon>Bacteria</taxon>
        <taxon>Pseudomonadati</taxon>
        <taxon>Bacteroidota</taxon>
        <taxon>Cytophagia</taxon>
        <taxon>Cytophagales</taxon>
        <taxon>Hymenobacteraceae</taxon>
        <taxon>Hymenobacter</taxon>
    </lineage>
</organism>
<evidence type="ECO:0000313" key="2">
    <source>
        <dbReference type="EMBL" id="UOQ74011.1"/>
    </source>
</evidence>
<dbReference type="PROSITE" id="PS51484">
    <property type="entry name" value="G8"/>
    <property type="match status" value="1"/>
</dbReference>
<dbReference type="Pfam" id="PF18962">
    <property type="entry name" value="Por_Secre_tail"/>
    <property type="match status" value="1"/>
</dbReference>
<evidence type="ECO:0000313" key="3">
    <source>
        <dbReference type="Proteomes" id="UP000831796"/>
    </source>
</evidence>
<sequence length="1244" mass="122981">MELPARTLALRQITAEISSTATGGSWSDPTTWVGGVVPTATDNVTIVAGATVTLDVAATCGGLTVAATGTLQTSATTAYTLQVAGNVTNNGTLDLSASSSIGSDLRFTGAGNATFTGTGTTDLQTMSLAKSVRADIVEMILPSLSVKGSATATDGFLSTRITTNTVDDMTGTLKISGTNTVTNRVFSNAASYVIPATGGFWLNNANFTVASQTGSPVVNGLLRISAGTFNVGNSIGNSINFGAGSVYTMEGGTLSTVGRFSSFTSATAAASMTFTLSGGTINVATVGNASGTPSFGVNGTTTISGGTINLVQRSTATTPLDYYVAGTYNYTGGTVNVGVGATATNFDFRIRGTFPNLNIDNTTNAKTAVLQGQTIVYGTTLITTGSTLTLNANTLLQVGATVTNNGTLNGTGSATSSTGATVNSTLYFIGSVPQTYGGTGTATTPLRVLTIDNNGGGVTLSSPIVAARVNMFTGNLNGTSNLTIGDGTAVFNVIQIGVTANTGTSGSFASAPTFNLGSGALQLIYAPEMTNRTTGFEIPASRVVDVISISNPAGVTLAGGPVTVPGVSNASLILTNGVLTTSAASTLVLGPSAGAIPTGSATSYVKGPLGISVNSATAVSRTFAVGDAAGWRPVVVGGITTSANQVLTATVINGASNGSVVAPVSNLNPTRYVRIENSANLPATATVQLSYGADDVVGNPATAVVAQAATAAGAYASIGGTAVTTPATGLVSTLNITPGNDFFALANTEGGTLTSSVSAVCAGSNSGTITLTNYVGTIVTYEVNTGSGFTPVSPLNNTATLTFTNLTATTTFRAVILTNDGRQINSAPVTVTVNPATTATFSYSSATFCVSGTNPTATVTGTAGGTFSSTTGLSIDAATGAINLATSTPGTYTVTYSVGGTCPSSATQTVTITAAPVAAFSYAATSYCVTGTNPAPVVPATSTAGTFSSTTGLSINATTGVINLAASTPGTYTVTNTVAAAGGCASITATTTVTITAPATAGFSYAAGTYCAGSGSVTPTLATGASAGTFSSTTGLSLNATTGAVDLTASTPGTYTVTNTVAASGGCAAVTSTATLTITPLPARPTVSVQYNGPTTTLTSSAATGNQWYLNGVAIAGATGQTYVVNSAAQYGSYTVVVSAGGCASAPSLALVVTSSVKPLAGSSLSVYPNPTHDGNLRVELNGYSQATELTVINALGQVVFTTKVEGNSSARTVQLDLTTQPAGVYLLRAKTQGGLDIRRIVKE</sequence>
<proteinExistence type="predicted"/>
<dbReference type="InterPro" id="IPR019316">
    <property type="entry name" value="G8_domain"/>
</dbReference>